<dbReference type="EMBL" id="JAHXZJ010001492">
    <property type="protein sequence ID" value="KAH0552772.1"/>
    <property type="molecule type" value="Genomic_DNA"/>
</dbReference>
<dbReference type="Proteomes" id="UP000826195">
    <property type="component" value="Unassembled WGS sequence"/>
</dbReference>
<keyword evidence="2" id="KW-1185">Reference proteome</keyword>
<evidence type="ECO:0000313" key="1">
    <source>
        <dbReference type="EMBL" id="KAH0552772.1"/>
    </source>
</evidence>
<name>A0AAV7I3K2_COTGL</name>
<comment type="caution">
    <text evidence="1">The sequence shown here is derived from an EMBL/GenBank/DDBJ whole genome shotgun (WGS) entry which is preliminary data.</text>
</comment>
<reference evidence="1 2" key="1">
    <citation type="journal article" date="2021" name="J. Hered.">
        <title>A chromosome-level genome assembly of the parasitoid wasp, Cotesia glomerata (Hymenoptera: Braconidae).</title>
        <authorList>
            <person name="Pinto B.J."/>
            <person name="Weis J.J."/>
            <person name="Gamble T."/>
            <person name="Ode P.J."/>
            <person name="Paul R."/>
            <person name="Zaspel J.M."/>
        </authorList>
    </citation>
    <scope>NUCLEOTIDE SEQUENCE [LARGE SCALE GENOMIC DNA]</scope>
    <source>
        <strain evidence="1">CgM1</strain>
    </source>
</reference>
<sequence length="72" mass="8037">MIIGPSAVEIKLKKKRSIAKDSGEKRDKERGKEERIIGGCRAVVNSGSFYSITRLEPEHPVNLSVHSYTLLL</sequence>
<proteinExistence type="predicted"/>
<gene>
    <name evidence="1" type="ORF">KQX54_014963</name>
</gene>
<protein>
    <submittedName>
        <fullName evidence="1">Uncharacterized protein</fullName>
    </submittedName>
</protein>
<organism evidence="1 2">
    <name type="scientific">Cotesia glomerata</name>
    <name type="common">Lepidopteran parasitic wasp</name>
    <name type="synonym">Apanteles glomeratus</name>
    <dbReference type="NCBI Taxonomy" id="32391"/>
    <lineage>
        <taxon>Eukaryota</taxon>
        <taxon>Metazoa</taxon>
        <taxon>Ecdysozoa</taxon>
        <taxon>Arthropoda</taxon>
        <taxon>Hexapoda</taxon>
        <taxon>Insecta</taxon>
        <taxon>Pterygota</taxon>
        <taxon>Neoptera</taxon>
        <taxon>Endopterygota</taxon>
        <taxon>Hymenoptera</taxon>
        <taxon>Apocrita</taxon>
        <taxon>Ichneumonoidea</taxon>
        <taxon>Braconidae</taxon>
        <taxon>Microgastrinae</taxon>
        <taxon>Cotesia</taxon>
    </lineage>
</organism>
<dbReference type="AlphaFoldDB" id="A0AAV7I3K2"/>
<accession>A0AAV7I3K2</accession>
<evidence type="ECO:0000313" key="2">
    <source>
        <dbReference type="Proteomes" id="UP000826195"/>
    </source>
</evidence>